<accession>A0AAD4H6E6</accession>
<dbReference type="EMBL" id="JAAAIL010000597">
    <property type="protein sequence ID" value="KAG0274482.1"/>
    <property type="molecule type" value="Genomic_DNA"/>
</dbReference>
<evidence type="ECO:0000313" key="2">
    <source>
        <dbReference type="Proteomes" id="UP001194580"/>
    </source>
</evidence>
<dbReference type="Gene3D" id="3.80.10.10">
    <property type="entry name" value="Ribonuclease Inhibitor"/>
    <property type="match status" value="1"/>
</dbReference>
<dbReference type="Proteomes" id="UP001194580">
    <property type="component" value="Unassembled WGS sequence"/>
</dbReference>
<gene>
    <name evidence="1" type="ORF">BGZ95_009723</name>
</gene>
<protein>
    <recommendedName>
        <fullName evidence="3">F-box domain-containing protein</fullName>
    </recommendedName>
</protein>
<dbReference type="InterPro" id="IPR032675">
    <property type="entry name" value="LRR_dom_sf"/>
</dbReference>
<sequence>MPGITALPKEVLVLIGDRLDNRALMASLTTCRIIHQSLSHLLWRIIRIKQGEPQVNFDNLTAHANFVHHYEIHGVVPWDYYGISFPGLFSLAIHRKALINTVQDAALMAQQDQYCITFFQLNPSVQDLTLYSMGNYPCEEFWKAIFTSFRRPRCLRVNRLWALDGRRLDCFWRACSRFEDISLSEMSSHSPSILSELSFESVKRLSMDWSFRLPYIQYPALLDIIRTFHNLTRLHWKTYRGEFPIEALTKALEDKTWPHLEDLRMAGSVGKDDGLRQIIEKLPPLRRAQIDVMMFGPSCWSNFRNKQGGSLRALDLRECRAFDNRWALDAFAFLEHLEEFTTPFIEIAHIKEYPNRWRCLGLKTLHAFFIRDPENADEDQVAFEFLSNFKRLESIDVSNTCLWEGRLFSVEEAANLRHPHTLRWRFDKGLEKLRGLENLRRLVLDNRFQEARVHDVQRMVEHWPFLAELTGILSADLGIREDMAVMFKNLGIDNWDFVDLCNSISK</sequence>
<dbReference type="AlphaFoldDB" id="A0AAD4H6E6"/>
<name>A0AAD4H6E6_9FUNG</name>
<evidence type="ECO:0008006" key="3">
    <source>
        <dbReference type="Google" id="ProtNLM"/>
    </source>
</evidence>
<proteinExistence type="predicted"/>
<keyword evidence="2" id="KW-1185">Reference proteome</keyword>
<comment type="caution">
    <text evidence="1">The sequence shown here is derived from an EMBL/GenBank/DDBJ whole genome shotgun (WGS) entry which is preliminary data.</text>
</comment>
<evidence type="ECO:0000313" key="1">
    <source>
        <dbReference type="EMBL" id="KAG0274482.1"/>
    </source>
</evidence>
<reference evidence="1" key="1">
    <citation type="journal article" date="2020" name="Fungal Divers.">
        <title>Resolving the Mortierellaceae phylogeny through synthesis of multi-gene phylogenetics and phylogenomics.</title>
        <authorList>
            <person name="Vandepol N."/>
            <person name="Liber J."/>
            <person name="Desiro A."/>
            <person name="Na H."/>
            <person name="Kennedy M."/>
            <person name="Barry K."/>
            <person name="Grigoriev I.V."/>
            <person name="Miller A.N."/>
            <person name="O'Donnell K."/>
            <person name="Stajich J.E."/>
            <person name="Bonito G."/>
        </authorList>
    </citation>
    <scope>NUCLEOTIDE SEQUENCE</scope>
    <source>
        <strain evidence="1">NRRL 28262</strain>
    </source>
</reference>
<dbReference type="SUPFAM" id="SSF52047">
    <property type="entry name" value="RNI-like"/>
    <property type="match status" value="1"/>
</dbReference>
<organism evidence="1 2">
    <name type="scientific">Linnemannia exigua</name>
    <dbReference type="NCBI Taxonomy" id="604196"/>
    <lineage>
        <taxon>Eukaryota</taxon>
        <taxon>Fungi</taxon>
        <taxon>Fungi incertae sedis</taxon>
        <taxon>Mucoromycota</taxon>
        <taxon>Mortierellomycotina</taxon>
        <taxon>Mortierellomycetes</taxon>
        <taxon>Mortierellales</taxon>
        <taxon>Mortierellaceae</taxon>
        <taxon>Linnemannia</taxon>
    </lineage>
</organism>